<proteinExistence type="predicted"/>
<gene>
    <name evidence="1" type="ORF">BN874_830048</name>
</gene>
<dbReference type="EMBL" id="CBTK010000302">
    <property type="protein sequence ID" value="CDH47495.1"/>
    <property type="molecule type" value="Genomic_DNA"/>
</dbReference>
<evidence type="ECO:0000313" key="2">
    <source>
        <dbReference type="Proteomes" id="UP000019184"/>
    </source>
</evidence>
<sequence length="163" mass="18113">MDTRFRGYDEFTGLAKVLVLIRLPNCQLSPMPILQSPVVLGRVFQKFQFPVIQWADLPDRTANVQITTFEDFTGRHHAASAYRHPCLYYSLVHHNSAHPNQAIILYSAGVQNHLVTDRDIIANDGRLTAWTEPAVMSDMNNGAVLNIGASANSDTLNITANHA</sequence>
<protein>
    <submittedName>
        <fullName evidence="1">Uncharacterized protein</fullName>
    </submittedName>
</protein>
<organism evidence="1 2">
    <name type="scientific">Candidatus Contendobacter odensis Run_B_J11</name>
    <dbReference type="NCBI Taxonomy" id="1400861"/>
    <lineage>
        <taxon>Bacteria</taxon>
        <taxon>Pseudomonadati</taxon>
        <taxon>Pseudomonadota</taxon>
        <taxon>Gammaproteobacteria</taxon>
        <taxon>Candidatus Competibacteraceae</taxon>
        <taxon>Candidatus Contendibacter</taxon>
    </lineage>
</organism>
<evidence type="ECO:0000313" key="1">
    <source>
        <dbReference type="EMBL" id="CDH47495.1"/>
    </source>
</evidence>
<reference evidence="1 2" key="1">
    <citation type="journal article" date="2014" name="ISME J.">
        <title>Candidatus Competibacter-lineage genomes retrieved from metagenomes reveal functional metabolic diversity.</title>
        <authorList>
            <person name="McIlroy S.J."/>
            <person name="Albertsen M."/>
            <person name="Andresen E.K."/>
            <person name="Saunders A.M."/>
            <person name="Kristiansen R."/>
            <person name="Stokholm-Bjerregaard M."/>
            <person name="Nielsen K.L."/>
            <person name="Nielsen P.H."/>
        </authorList>
    </citation>
    <scope>NUCLEOTIDE SEQUENCE [LARGE SCALE GENOMIC DNA]</scope>
    <source>
        <strain evidence="1 2">Run_B_J11</strain>
    </source>
</reference>
<keyword evidence="2" id="KW-1185">Reference proteome</keyword>
<dbReference type="Proteomes" id="UP000019184">
    <property type="component" value="Unassembled WGS sequence"/>
</dbReference>
<name>A0A7U7GGJ0_9GAMM</name>
<comment type="caution">
    <text evidence="1">The sequence shown here is derived from an EMBL/GenBank/DDBJ whole genome shotgun (WGS) entry which is preliminary data.</text>
</comment>
<dbReference type="AlphaFoldDB" id="A0A7U7GGJ0"/>
<accession>A0A7U7GGJ0</accession>